<feature type="compositionally biased region" description="Basic and acidic residues" evidence="3">
    <location>
        <begin position="244"/>
        <end position="256"/>
    </location>
</feature>
<reference evidence="5" key="1">
    <citation type="submission" date="2018-11" db="EMBL/GenBank/DDBJ databases">
        <authorList>
            <consortium name="Pathogen Informatics"/>
        </authorList>
    </citation>
    <scope>NUCLEOTIDE SEQUENCE [LARGE SCALE GENOMIC DNA]</scope>
</reference>
<dbReference type="PROSITE" id="PS51787">
    <property type="entry name" value="LON_N"/>
    <property type="match status" value="1"/>
</dbReference>
<gene>
    <name evidence="5" type="ORF">TCNE_LOCUS17821</name>
</gene>
<dbReference type="AlphaFoldDB" id="A0A3P7IRL7"/>
<dbReference type="EMBL" id="UYWY01024830">
    <property type="protein sequence ID" value="VDM49142.1"/>
    <property type="molecule type" value="Genomic_DNA"/>
</dbReference>
<dbReference type="Gene3D" id="1.20.58.1480">
    <property type="match status" value="1"/>
</dbReference>
<organism evidence="5">
    <name type="scientific">Toxocara canis</name>
    <name type="common">Canine roundworm</name>
    <dbReference type="NCBI Taxonomy" id="6265"/>
    <lineage>
        <taxon>Eukaryota</taxon>
        <taxon>Metazoa</taxon>
        <taxon>Ecdysozoa</taxon>
        <taxon>Nematoda</taxon>
        <taxon>Chromadorea</taxon>
        <taxon>Rhabditida</taxon>
        <taxon>Spirurina</taxon>
        <taxon>Ascaridomorpha</taxon>
        <taxon>Ascaridoidea</taxon>
        <taxon>Toxocaridae</taxon>
        <taxon>Toxocara</taxon>
    </lineage>
</organism>
<dbReference type="GO" id="GO:0007005">
    <property type="term" value="P:mitochondrion organization"/>
    <property type="evidence" value="ECO:0007669"/>
    <property type="project" value="TreeGrafter"/>
</dbReference>
<feature type="domain" description="Lon N-terminal" evidence="4">
    <location>
        <begin position="114"/>
        <end position="370"/>
    </location>
</feature>
<dbReference type="GO" id="GO:0005524">
    <property type="term" value="F:ATP binding"/>
    <property type="evidence" value="ECO:0007669"/>
    <property type="project" value="InterPro"/>
</dbReference>
<dbReference type="InterPro" id="IPR027065">
    <property type="entry name" value="Lon_Prtase"/>
</dbReference>
<dbReference type="InterPro" id="IPR015947">
    <property type="entry name" value="PUA-like_sf"/>
</dbReference>
<dbReference type="PANTHER" id="PTHR43718">
    <property type="entry name" value="LON PROTEASE"/>
    <property type="match status" value="1"/>
</dbReference>
<feature type="region of interest" description="Disordered" evidence="3">
    <location>
        <begin position="218"/>
        <end position="268"/>
    </location>
</feature>
<dbReference type="GO" id="GO:0004176">
    <property type="term" value="F:ATP-dependent peptidase activity"/>
    <property type="evidence" value="ECO:0007669"/>
    <property type="project" value="InterPro"/>
</dbReference>
<dbReference type="FunFam" id="2.30.130.40:FF:000021">
    <property type="entry name" value="Lon protease homolog, mitochondrial"/>
    <property type="match status" value="1"/>
</dbReference>
<dbReference type="GO" id="GO:0004252">
    <property type="term" value="F:serine-type endopeptidase activity"/>
    <property type="evidence" value="ECO:0007669"/>
    <property type="project" value="InterPro"/>
</dbReference>
<dbReference type="Pfam" id="PF02190">
    <property type="entry name" value="LON_substr_bdg"/>
    <property type="match status" value="1"/>
</dbReference>
<dbReference type="PANTHER" id="PTHR43718:SF2">
    <property type="entry name" value="LON PROTEASE HOMOLOG, MITOCHONDRIAL"/>
    <property type="match status" value="1"/>
</dbReference>
<dbReference type="GO" id="GO:0005759">
    <property type="term" value="C:mitochondrial matrix"/>
    <property type="evidence" value="ECO:0007669"/>
    <property type="project" value="TreeGrafter"/>
</dbReference>
<proteinExistence type="predicted"/>
<protein>
    <recommendedName>
        <fullName evidence="4">Lon N-terminal domain-containing protein</fullName>
    </recommendedName>
</protein>
<dbReference type="SUPFAM" id="SSF88697">
    <property type="entry name" value="PUA domain-like"/>
    <property type="match status" value="1"/>
</dbReference>
<feature type="compositionally biased region" description="Low complexity" evidence="3">
    <location>
        <begin position="218"/>
        <end position="232"/>
    </location>
</feature>
<name>A0A3P7IRL7_TOXCA</name>
<evidence type="ECO:0000313" key="5">
    <source>
        <dbReference type="EMBL" id="VDM49142.1"/>
    </source>
</evidence>
<dbReference type="GO" id="GO:0006515">
    <property type="term" value="P:protein quality control for misfolded or incompletely synthesized proteins"/>
    <property type="evidence" value="ECO:0007669"/>
    <property type="project" value="TreeGrafter"/>
</dbReference>
<dbReference type="InterPro" id="IPR003111">
    <property type="entry name" value="Lon_prtase_N"/>
</dbReference>
<keyword evidence="2" id="KW-0496">Mitochondrion</keyword>
<dbReference type="Gene3D" id="2.30.130.40">
    <property type="entry name" value="LON domain-like"/>
    <property type="match status" value="1"/>
</dbReference>
<evidence type="ECO:0000256" key="1">
    <source>
        <dbReference type="ARBA" id="ARBA00023125"/>
    </source>
</evidence>
<keyword evidence="1" id="KW-0238">DNA-binding</keyword>
<evidence type="ECO:0000256" key="2">
    <source>
        <dbReference type="ARBA" id="ARBA00023128"/>
    </source>
</evidence>
<sequence length="459" mass="51759">MYTNIVNLRTNFASFEHRKLLRYVSSFNLTRKVMSLRALRLVKGLRDGRHMLQTTARLQHMRPESAGDSAEGGGAEGSGKDSTKEAALVEKVEDILSSSGSMSTITVPENWPIVPIVAINRYPLFPGFIKKVDVVKDEPLKELLRRKVKMRQPYVGVFVKKDDENKAESVASLADLYPVGSFAQIIEMRDLGAVIELILSAQRRIRLLEPVDDNADDAAAGANVGRVNGRRAGQQRRMGRPPKAGKEKSEKEKDEESPSGPELHSEPTIILARTENVITEPIEKTVEVKATMQAIVQTVRDIVQYNALFGQQINLLLHPSHNVIDNPVYLCDLVATLVQSADTVDLQSMMQEMDLKRRLEMALLLVEKEKTVAKLKHDINKDVERKVQEQHRKFLLNEQLKVIKKELGIEKEDKVAIAEKMEERIKDLKVPEYAMKVIKEEQAKLSFLDPHSSEFSVAR</sequence>
<accession>A0A3P7IRL7</accession>
<evidence type="ECO:0000256" key="3">
    <source>
        <dbReference type="SAM" id="MobiDB-lite"/>
    </source>
</evidence>
<dbReference type="GO" id="GO:0003697">
    <property type="term" value="F:single-stranded DNA binding"/>
    <property type="evidence" value="ECO:0007669"/>
    <property type="project" value="TreeGrafter"/>
</dbReference>
<feature type="region of interest" description="Disordered" evidence="3">
    <location>
        <begin position="58"/>
        <end position="84"/>
    </location>
</feature>
<dbReference type="Gene3D" id="1.20.5.5270">
    <property type="match status" value="1"/>
</dbReference>
<dbReference type="SMART" id="SM00464">
    <property type="entry name" value="LON"/>
    <property type="match status" value="1"/>
</dbReference>
<dbReference type="FunFam" id="1.20.58.1480:FF:000002">
    <property type="entry name" value="Lon protease homolog, mitochondrial"/>
    <property type="match status" value="1"/>
</dbReference>
<evidence type="ECO:0000259" key="4">
    <source>
        <dbReference type="PROSITE" id="PS51787"/>
    </source>
</evidence>
<dbReference type="InterPro" id="IPR046336">
    <property type="entry name" value="Lon_prtase_N_sf"/>
</dbReference>
<dbReference type="GO" id="GO:0051131">
    <property type="term" value="P:chaperone-mediated protein complex assembly"/>
    <property type="evidence" value="ECO:0007669"/>
    <property type="project" value="TreeGrafter"/>
</dbReference>